<organism evidence="1">
    <name type="scientific">Brugia malayi</name>
    <name type="common">Filarial nematode worm</name>
    <dbReference type="NCBI Taxonomy" id="6279"/>
    <lineage>
        <taxon>Eukaryota</taxon>
        <taxon>Metazoa</taxon>
        <taxon>Ecdysozoa</taxon>
        <taxon>Nematoda</taxon>
        <taxon>Chromadorea</taxon>
        <taxon>Rhabditida</taxon>
        <taxon>Spirurina</taxon>
        <taxon>Spiruromorpha</taxon>
        <taxon>Filarioidea</taxon>
        <taxon>Onchocercidae</taxon>
        <taxon>Brugia</taxon>
    </lineage>
</organism>
<reference evidence="1" key="1">
    <citation type="journal article" date="2007" name="Science">
        <title>Draft genome of the filarial nematode parasite Brugia malayi.</title>
        <authorList>
            <person name="Ghedin E."/>
            <person name="Wang S."/>
            <person name="Spiro D."/>
            <person name="Caler E."/>
            <person name="Zhao Q."/>
            <person name="Crabtree J."/>
            <person name="Allen J.E."/>
            <person name="Delcher A.L."/>
            <person name="Guiliano D.B."/>
            <person name="Miranda-Saavedra D."/>
            <person name="Angiuoli S.V."/>
            <person name="Creasy T."/>
            <person name="Amedeo P."/>
            <person name="Haas B."/>
            <person name="El-Sayed N.M."/>
            <person name="Wortman J.R."/>
            <person name="Feldblyum T."/>
            <person name="Tallon L."/>
            <person name="Schatz M."/>
            <person name="Shumway M."/>
            <person name="Koo H."/>
            <person name="Salzberg S.L."/>
            <person name="Schobel S."/>
            <person name="Pertea M."/>
            <person name="Pop M."/>
            <person name="White O."/>
            <person name="Barton G.J."/>
            <person name="Carlow C.K."/>
            <person name="Crawford M.J."/>
            <person name="Daub J."/>
            <person name="Dimmic M.W."/>
            <person name="Estes C.F."/>
            <person name="Foster J.M."/>
            <person name="Ganatra M."/>
            <person name="Gregory W.F."/>
            <person name="Johnson N.M."/>
            <person name="Jin J."/>
            <person name="Komuniecki R."/>
            <person name="Korf I."/>
            <person name="Kumar S."/>
            <person name="Laney S."/>
            <person name="Li B.W."/>
            <person name="Li W."/>
            <person name="Lindblom T.H."/>
            <person name="Lustigman S."/>
            <person name="Ma D."/>
            <person name="Maina C.V."/>
            <person name="Martin D.M."/>
            <person name="McCarter J.P."/>
            <person name="McReynolds L."/>
            <person name="Mitreva M."/>
            <person name="Nutman T.B."/>
            <person name="Parkinson J."/>
            <person name="Peregrin-Alvarez J.M."/>
            <person name="Poole C."/>
            <person name="Ren Q."/>
            <person name="Saunders L."/>
            <person name="Sluder A.E."/>
            <person name="Smith K."/>
            <person name="Stanke M."/>
            <person name="Unnasch T.R."/>
            <person name="Ware J."/>
            <person name="Wei A.D."/>
            <person name="Weil G."/>
            <person name="Williams D.J."/>
            <person name="Zhang Y."/>
            <person name="Williams S.A."/>
            <person name="Fraser-Liggett C."/>
            <person name="Slatko B."/>
            <person name="Blaxter M.L."/>
            <person name="Scott A.L."/>
        </authorList>
    </citation>
    <scope>NUCLEOTIDE SEQUENCE</scope>
    <source>
        <strain evidence="1">FR3</strain>
    </source>
</reference>
<reference evidence="1" key="2">
    <citation type="submission" date="2012-12" db="EMBL/GenBank/DDBJ databases">
        <authorList>
            <consortium name="WormBase Consortium"/>
            <person name="Ghedin E."/>
            <person name="Paulini M."/>
        </authorList>
    </citation>
    <scope>NUCLEOTIDE SEQUENCE</scope>
    <source>
        <strain evidence="1">FR3</strain>
    </source>
</reference>
<protein>
    <submittedName>
        <fullName evidence="1">Bm11639</fullName>
    </submittedName>
</protein>
<gene>
    <name evidence="1" type="primary">Bm11639</name>
    <name evidence="1" type="ORF">BM_Bm11639</name>
</gene>
<accession>A0A1I9GA25</accession>
<dbReference type="EMBL" id="LN859353">
    <property type="protein sequence ID" value="CDQ07367.1"/>
    <property type="molecule type" value="Genomic_DNA"/>
</dbReference>
<proteinExistence type="predicted"/>
<sequence length="56" mass="6049">VKPVPELSSKNYSFESCNELPIYVCEVGRQLEKNEGASVGLDLPAVTRGPCRATVP</sequence>
<name>A0A1I9GA25_BRUMA</name>
<dbReference type="AlphaFoldDB" id="A0A1I9GA25"/>
<feature type="non-terminal residue" evidence="1">
    <location>
        <position position="1"/>
    </location>
</feature>
<evidence type="ECO:0000313" key="1">
    <source>
        <dbReference type="EMBL" id="CDQ07367.1"/>
    </source>
</evidence>